<feature type="compositionally biased region" description="Low complexity" evidence="2">
    <location>
        <begin position="675"/>
        <end position="693"/>
    </location>
</feature>
<feature type="compositionally biased region" description="Low complexity" evidence="2">
    <location>
        <begin position="387"/>
        <end position="400"/>
    </location>
</feature>
<protein>
    <submittedName>
        <fullName evidence="3">Uncharacterized protein</fullName>
    </submittedName>
</protein>
<feature type="compositionally biased region" description="Polar residues" evidence="2">
    <location>
        <begin position="201"/>
        <end position="211"/>
    </location>
</feature>
<reference evidence="3 4" key="1">
    <citation type="submission" date="2024-05" db="EMBL/GenBank/DDBJ databases">
        <title>A draft genome resource for the thread blight pathogen Marasmius tenuissimus strain MS-2.</title>
        <authorList>
            <person name="Yulfo-Soto G.E."/>
            <person name="Baruah I.K."/>
            <person name="Amoako-Attah I."/>
            <person name="Bukari Y."/>
            <person name="Meinhardt L.W."/>
            <person name="Bailey B.A."/>
            <person name="Cohen S.P."/>
        </authorList>
    </citation>
    <scope>NUCLEOTIDE SEQUENCE [LARGE SCALE GENOMIC DNA]</scope>
    <source>
        <strain evidence="3 4">MS-2</strain>
    </source>
</reference>
<feature type="region of interest" description="Disordered" evidence="2">
    <location>
        <begin position="268"/>
        <end position="309"/>
    </location>
</feature>
<name>A0ABR3A931_9AGAR</name>
<dbReference type="Proteomes" id="UP001437256">
    <property type="component" value="Unassembled WGS sequence"/>
</dbReference>
<feature type="compositionally biased region" description="Low complexity" evidence="2">
    <location>
        <begin position="285"/>
        <end position="296"/>
    </location>
</feature>
<proteinExistence type="predicted"/>
<evidence type="ECO:0000313" key="4">
    <source>
        <dbReference type="Proteomes" id="UP001437256"/>
    </source>
</evidence>
<feature type="compositionally biased region" description="Polar residues" evidence="2">
    <location>
        <begin position="268"/>
        <end position="284"/>
    </location>
</feature>
<dbReference type="EMBL" id="JBBXMP010000008">
    <property type="protein sequence ID" value="KAL0070103.1"/>
    <property type="molecule type" value="Genomic_DNA"/>
</dbReference>
<sequence length="796" mass="85313">MSLERTNGQVPPISHENYVMNQARIAEAQAVVDQARTYNAIGYATFEAQERELRQKVEAGERARAQLEFMQRQCEEGERAREQLQQLLSGRHMLALTGGQSPSGAPPVPSSSARIEEIPTNQSVQVHGWAQSNSNTPPPPPQQHQRQPIKFHPSYNSYYRSRDISQSHQQPPQNNPHPSHPNPPSVPQTLPQTYARPPSEPQSRAQPTTSIPDKPPTAPILGSSEQVPTGQYRPHFYGNGAIHNQQQPYPAAAIPNTIAAIPISNHVSQRASGNPNAQDASSTLAPSQAPMPQQPQNKNLSGGSNPDPLADRVEELIAAHKRGWVEPSVKRATALPSAALPGSSASTLQLSGGRSPSPPHPDPAVEKLIAAHRRGWVEPPVKRATVPPSAALPGSSASTPNHNQGVAGSNGNSPANNLTVAQKIEQFRKQVNMWAKCAPERAWSHIEINGVKLTLLKDQTTKNVTVGILDTKLGTLRDVTYKELEACLGKESNPVELPMPSTSSTPDRKQRPNDLVTPSPTTLRSPAQANKQTLAKDILRALGKRSRSSENLVPPVSKRQATTPGHATPTSSTSQATPTTDRIATTPSKPTTLSSSSSKEPDNEPPKSVGNGQVTPSPATATARSTSDQPGDQSVKGMQPRSSPKRPEPSTSTVLDAATRTSHSPNPTLAVPKGETVSVMTSESSTTAAQSTSLPDPPLSQSLRVGTPLFLPSPDLATIQAASPVDVISITDSPPKKRVMRMKCVEIPPSPAYIREDVRRAKQARAREKAEYLFDQDHEAAQTALAALVEGGQLVV</sequence>
<feature type="region of interest" description="Disordered" evidence="2">
    <location>
        <begin position="492"/>
        <end position="701"/>
    </location>
</feature>
<evidence type="ECO:0000256" key="2">
    <source>
        <dbReference type="SAM" id="MobiDB-lite"/>
    </source>
</evidence>
<accession>A0ABR3A931</accession>
<comment type="caution">
    <text evidence="3">The sequence shown here is derived from an EMBL/GenBank/DDBJ whole genome shotgun (WGS) entry which is preliminary data.</text>
</comment>
<feature type="region of interest" description="Disordered" evidence="2">
    <location>
        <begin position="127"/>
        <end position="148"/>
    </location>
</feature>
<gene>
    <name evidence="3" type="ORF">AAF712_002590</name>
</gene>
<feature type="compositionally biased region" description="Low complexity" evidence="2">
    <location>
        <begin position="615"/>
        <end position="627"/>
    </location>
</feature>
<feature type="region of interest" description="Disordered" evidence="2">
    <location>
        <begin position="335"/>
        <end position="363"/>
    </location>
</feature>
<organism evidence="3 4">
    <name type="scientific">Marasmius tenuissimus</name>
    <dbReference type="NCBI Taxonomy" id="585030"/>
    <lineage>
        <taxon>Eukaryota</taxon>
        <taxon>Fungi</taxon>
        <taxon>Dikarya</taxon>
        <taxon>Basidiomycota</taxon>
        <taxon>Agaricomycotina</taxon>
        <taxon>Agaricomycetes</taxon>
        <taxon>Agaricomycetidae</taxon>
        <taxon>Agaricales</taxon>
        <taxon>Marasmiineae</taxon>
        <taxon>Marasmiaceae</taxon>
        <taxon>Marasmius</taxon>
    </lineage>
</organism>
<feature type="coiled-coil region" evidence="1">
    <location>
        <begin position="60"/>
        <end position="87"/>
    </location>
</feature>
<evidence type="ECO:0000256" key="1">
    <source>
        <dbReference type="SAM" id="Coils"/>
    </source>
</evidence>
<keyword evidence="4" id="KW-1185">Reference proteome</keyword>
<feature type="region of interest" description="Disordered" evidence="2">
    <location>
        <begin position="163"/>
        <end position="243"/>
    </location>
</feature>
<keyword evidence="1" id="KW-0175">Coiled coil</keyword>
<evidence type="ECO:0000313" key="3">
    <source>
        <dbReference type="EMBL" id="KAL0070103.1"/>
    </source>
</evidence>
<feature type="compositionally biased region" description="Pro residues" evidence="2">
    <location>
        <begin position="173"/>
        <end position="186"/>
    </location>
</feature>
<feature type="compositionally biased region" description="Polar residues" evidence="2">
    <location>
        <begin position="516"/>
        <end position="533"/>
    </location>
</feature>
<feature type="compositionally biased region" description="Low complexity" evidence="2">
    <location>
        <begin position="335"/>
        <end position="348"/>
    </location>
</feature>
<feature type="compositionally biased region" description="Polar residues" evidence="2">
    <location>
        <begin position="649"/>
        <end position="667"/>
    </location>
</feature>
<feature type="region of interest" description="Disordered" evidence="2">
    <location>
        <begin position="383"/>
        <end position="416"/>
    </location>
</feature>
<feature type="compositionally biased region" description="Polar residues" evidence="2">
    <location>
        <begin position="401"/>
        <end position="416"/>
    </location>
</feature>
<feature type="compositionally biased region" description="Low complexity" evidence="2">
    <location>
        <begin position="567"/>
        <end position="598"/>
    </location>
</feature>